<comment type="caution">
    <text evidence="1">The sequence shown here is derived from an EMBL/GenBank/DDBJ whole genome shotgun (WGS) entry which is preliminary data.</text>
</comment>
<evidence type="ECO:0000313" key="1">
    <source>
        <dbReference type="EMBL" id="RUO46581.1"/>
    </source>
</evidence>
<evidence type="ECO:0000313" key="2">
    <source>
        <dbReference type="Proteomes" id="UP000286678"/>
    </source>
</evidence>
<name>A0A432XCW5_9GAMM</name>
<dbReference type="RefSeq" id="WP_126834402.1">
    <property type="nucleotide sequence ID" value="NZ_PIPT01000008.1"/>
</dbReference>
<dbReference type="PROSITE" id="PS51257">
    <property type="entry name" value="PROKAR_LIPOPROTEIN"/>
    <property type="match status" value="1"/>
</dbReference>
<proteinExistence type="predicted"/>
<protein>
    <recommendedName>
        <fullName evidence="3">Lipoprotein</fullName>
    </recommendedName>
</protein>
<dbReference type="AlphaFoldDB" id="A0A432XCW5"/>
<organism evidence="1 2">
    <name type="scientific">Pseudidiomarina aquimaris</name>
    <dbReference type="NCBI Taxonomy" id="641841"/>
    <lineage>
        <taxon>Bacteria</taxon>
        <taxon>Pseudomonadati</taxon>
        <taxon>Pseudomonadota</taxon>
        <taxon>Gammaproteobacteria</taxon>
        <taxon>Alteromonadales</taxon>
        <taxon>Idiomarinaceae</taxon>
        <taxon>Pseudidiomarina</taxon>
    </lineage>
</organism>
<gene>
    <name evidence="1" type="ORF">CWE21_10515</name>
</gene>
<accession>A0A432XCW5</accession>
<dbReference type="EMBL" id="PIPT01000008">
    <property type="protein sequence ID" value="RUO46581.1"/>
    <property type="molecule type" value="Genomic_DNA"/>
</dbReference>
<keyword evidence="2" id="KW-1185">Reference proteome</keyword>
<dbReference type="Proteomes" id="UP000286678">
    <property type="component" value="Unassembled WGS sequence"/>
</dbReference>
<sequence>MLKQLTSVLMLIALTGCATQQAQKQEPKTETDERNAVVTATLNDIGEVEVLKEHAPEYYQELRTLIDQVPYEDDFQRAIDRLIVDYMVSLRRESVMRVSDLLLLELYTRETDFYEAMALEEPFLCVQVIDTSTYGEGDFEKIIAYKGGHADEIAFNTRLLKEGLQNDYYPIDYELAAFDQDLLYNTLDMSGFDERSETPEGFAKRCMASVDYFRFAFSALPAPRVANLMRYMMLDAPHARKDAD</sequence>
<reference evidence="2" key="1">
    <citation type="journal article" date="2018" name="Front. Microbiol.">
        <title>Genome-Based Analysis Reveals the Taxonomy and Diversity of the Family Idiomarinaceae.</title>
        <authorList>
            <person name="Liu Y."/>
            <person name="Lai Q."/>
            <person name="Shao Z."/>
        </authorList>
    </citation>
    <scope>NUCLEOTIDE SEQUENCE [LARGE SCALE GENOMIC DNA]</scope>
    <source>
        <strain evidence="2">SW15</strain>
    </source>
</reference>
<evidence type="ECO:0008006" key="3">
    <source>
        <dbReference type="Google" id="ProtNLM"/>
    </source>
</evidence>